<accession>A0A2L2XE93</accession>
<sequence>METVHLKKAAVNLTTARCPDVAGGFDSRDRKRHNLSVSGKNNLSIPHGAARRK</sequence>
<organism evidence="2 3">
    <name type="scientific">Desulfocucumis palustris</name>
    <dbReference type="NCBI Taxonomy" id="1898651"/>
    <lineage>
        <taxon>Bacteria</taxon>
        <taxon>Bacillati</taxon>
        <taxon>Bacillota</taxon>
        <taxon>Clostridia</taxon>
        <taxon>Eubacteriales</taxon>
        <taxon>Desulfocucumaceae</taxon>
        <taxon>Desulfocucumis</taxon>
    </lineage>
</organism>
<dbReference type="AlphaFoldDB" id="A0A2L2XE93"/>
<proteinExistence type="predicted"/>
<feature type="region of interest" description="Disordered" evidence="1">
    <location>
        <begin position="29"/>
        <end position="53"/>
    </location>
</feature>
<evidence type="ECO:0000313" key="2">
    <source>
        <dbReference type="EMBL" id="GBF32151.1"/>
    </source>
</evidence>
<name>A0A2L2XE93_9FIRM</name>
<dbReference type="EMBL" id="BFAV01000018">
    <property type="protein sequence ID" value="GBF32151.1"/>
    <property type="molecule type" value="Genomic_DNA"/>
</dbReference>
<evidence type="ECO:0000256" key="1">
    <source>
        <dbReference type="SAM" id="MobiDB-lite"/>
    </source>
</evidence>
<evidence type="ECO:0000313" key="3">
    <source>
        <dbReference type="Proteomes" id="UP000239549"/>
    </source>
</evidence>
<gene>
    <name evidence="2" type="ORF">DCCM_0342</name>
</gene>
<comment type="caution">
    <text evidence="2">The sequence shown here is derived from an EMBL/GenBank/DDBJ whole genome shotgun (WGS) entry which is preliminary data.</text>
</comment>
<reference evidence="3" key="1">
    <citation type="submission" date="2018-02" db="EMBL/GenBank/DDBJ databases">
        <title>Genome sequence of Desulfocucumis palustris strain NAW-5.</title>
        <authorList>
            <person name="Watanabe M."/>
            <person name="Kojima H."/>
            <person name="Fukui M."/>
        </authorList>
    </citation>
    <scope>NUCLEOTIDE SEQUENCE [LARGE SCALE GENOMIC DNA]</scope>
    <source>
        <strain evidence="3">NAW-5</strain>
    </source>
</reference>
<feature type="compositionally biased region" description="Polar residues" evidence="1">
    <location>
        <begin position="35"/>
        <end position="44"/>
    </location>
</feature>
<protein>
    <submittedName>
        <fullName evidence="2">Uncharacterized protein</fullName>
    </submittedName>
</protein>
<keyword evidence="3" id="KW-1185">Reference proteome</keyword>
<dbReference type="Proteomes" id="UP000239549">
    <property type="component" value="Unassembled WGS sequence"/>
</dbReference>